<dbReference type="InterPro" id="IPR019775">
    <property type="entry name" value="WD40_repeat_CS"/>
</dbReference>
<dbReference type="EMBL" id="JAWRVI010000489">
    <property type="protein sequence ID" value="KAK4064104.1"/>
    <property type="molecule type" value="Genomic_DNA"/>
</dbReference>
<evidence type="ECO:0000313" key="5">
    <source>
        <dbReference type="Proteomes" id="UP001287286"/>
    </source>
</evidence>
<dbReference type="Pfam" id="PF00400">
    <property type="entry name" value="WD40"/>
    <property type="match status" value="7"/>
</dbReference>
<dbReference type="InterPro" id="IPR001680">
    <property type="entry name" value="WD40_rpt"/>
</dbReference>
<dbReference type="PROSITE" id="PS50294">
    <property type="entry name" value="WD_REPEATS_REGION"/>
    <property type="match status" value="6"/>
</dbReference>
<dbReference type="InterPro" id="IPR011047">
    <property type="entry name" value="Quinoprotein_ADH-like_sf"/>
</dbReference>
<dbReference type="InterPro" id="IPR015943">
    <property type="entry name" value="WD40/YVTN_repeat-like_dom_sf"/>
</dbReference>
<dbReference type="PANTHER" id="PTHR44129">
    <property type="entry name" value="WD REPEAT-CONTAINING PROTEIN POP1"/>
    <property type="match status" value="1"/>
</dbReference>
<dbReference type="PROSITE" id="PS00678">
    <property type="entry name" value="WD_REPEATS_1"/>
    <property type="match status" value="4"/>
</dbReference>
<feature type="repeat" description="WD" evidence="3">
    <location>
        <begin position="474"/>
        <end position="515"/>
    </location>
</feature>
<dbReference type="InterPro" id="IPR036322">
    <property type="entry name" value="WD40_repeat_dom_sf"/>
</dbReference>
<feature type="repeat" description="WD" evidence="3">
    <location>
        <begin position="389"/>
        <end position="430"/>
    </location>
</feature>
<sequence length="694" mass="76479">MGDGPDTIDARRRIISLTSTGALDMAHAQAGQTRGKFGRLDEEFDRQPDESLCQRQTARTSEGSLRRACILAYECLDLLCEGDYLKYNIWVSVTDDSRALSFLQRFFLHWLEALSLMGRVHEAVRCISELKSCVDPIAGACMVSFLSDAECFIDSFRPAIESAPLQVYHSGLVFAPKNSIIRGTFGDSAPRWVENIWPLQEEWNERVQLLEGHHGPVTTISLPDDDRFLASGSADGSIKIWDLSHGKCLHTLHENDGAVNATAFSTNGAQVASASSDIISVWDAGSGRRLQSFSGHDGSIRLLSFSQDDQKLISYSFDRTIRTWSLRTGLCTESIATTSPACSATFSSDGQRIALGLFDDAVIEVWNLSPGRRPSIIRGRRSSVRDDAVRTSAFSVRAIAFSQSGEQLVSCSSDKIIKLWNTTTLHCTKTLAINDIVHSIAFAPDGRRLVVSVDSTNDAVRVCDLRTGRISQTMQSHDGPVCKAVFSTDGKRLISASFDGSVRIWPAESSHPYGSHLGYGGKTDSLALSSGGRWFASASEQDGYRLRIWNTANVEDVQELHGHNSSVRAIDFSANDQWLASGSANGTTRIWDVSRGRCVRLLTGQAQPVHSVAFSPNIRSLISGLEDGTVELWDLLHGSCWQFLLMVDGLPRVRVTAWSKYGARISIWRATRFCLVGFDDPNMGHFKWYLPAYN</sequence>
<dbReference type="Proteomes" id="UP001287286">
    <property type="component" value="Unassembled WGS sequence"/>
</dbReference>
<feature type="repeat" description="WD" evidence="3">
    <location>
        <begin position="210"/>
        <end position="251"/>
    </location>
</feature>
<evidence type="ECO:0008006" key="6">
    <source>
        <dbReference type="Google" id="ProtNLM"/>
    </source>
</evidence>
<feature type="repeat" description="WD" evidence="3">
    <location>
        <begin position="293"/>
        <end position="334"/>
    </location>
</feature>
<evidence type="ECO:0000256" key="2">
    <source>
        <dbReference type="ARBA" id="ARBA00022737"/>
    </source>
</evidence>
<gene>
    <name evidence="4" type="ORF">Purlil1_14133</name>
</gene>
<dbReference type="PRINTS" id="PR00320">
    <property type="entry name" value="GPROTEINBRPT"/>
</dbReference>
<evidence type="ECO:0000256" key="1">
    <source>
        <dbReference type="ARBA" id="ARBA00022574"/>
    </source>
</evidence>
<dbReference type="CDD" id="cd00200">
    <property type="entry name" value="WD40"/>
    <property type="match status" value="2"/>
</dbReference>
<dbReference type="SUPFAM" id="SSF50978">
    <property type="entry name" value="WD40 repeat-like"/>
    <property type="match status" value="1"/>
</dbReference>
<dbReference type="InterPro" id="IPR050349">
    <property type="entry name" value="WD_LIS1/nudF_dynein_reg"/>
</dbReference>
<dbReference type="SUPFAM" id="SSF50998">
    <property type="entry name" value="Quinoprotein alcohol dehydrogenase-like"/>
    <property type="match status" value="1"/>
</dbReference>
<evidence type="ECO:0000256" key="3">
    <source>
        <dbReference type="PROSITE-ProRule" id="PRU00221"/>
    </source>
</evidence>
<keyword evidence="5" id="KW-1185">Reference proteome</keyword>
<proteinExistence type="predicted"/>
<comment type="caution">
    <text evidence="4">The sequence shown here is derived from an EMBL/GenBank/DDBJ whole genome shotgun (WGS) entry which is preliminary data.</text>
</comment>
<dbReference type="Gene3D" id="2.130.10.10">
    <property type="entry name" value="YVTN repeat-like/Quinoprotein amine dehydrogenase"/>
    <property type="match status" value="4"/>
</dbReference>
<evidence type="ECO:0000313" key="4">
    <source>
        <dbReference type="EMBL" id="KAK4064104.1"/>
    </source>
</evidence>
<feature type="repeat" description="WD" evidence="3">
    <location>
        <begin position="602"/>
        <end position="635"/>
    </location>
</feature>
<reference evidence="4 5" key="1">
    <citation type="journal article" date="2024" name="Microbiol. Resour. Announc.">
        <title>Genome annotations for the ascomycete fungi Trichoderma harzianum, Trichoderma aggressivum, and Purpureocillium lilacinum.</title>
        <authorList>
            <person name="Beijen E.P.W."/>
            <person name="Ohm R.A."/>
        </authorList>
    </citation>
    <scope>NUCLEOTIDE SEQUENCE [LARGE SCALE GENOMIC DNA]</scope>
    <source>
        <strain evidence="4 5">CBS 150709</strain>
    </source>
</reference>
<keyword evidence="2" id="KW-0677">Repeat</keyword>
<dbReference type="SMART" id="SM00320">
    <property type="entry name" value="WD40"/>
    <property type="match status" value="10"/>
</dbReference>
<dbReference type="InterPro" id="IPR020472">
    <property type="entry name" value="WD40_PAC1"/>
</dbReference>
<accession>A0ABR0BC47</accession>
<feature type="repeat" description="WD" evidence="3">
    <location>
        <begin position="560"/>
        <end position="601"/>
    </location>
</feature>
<dbReference type="PROSITE" id="PS50082">
    <property type="entry name" value="WD_REPEATS_2"/>
    <property type="match status" value="6"/>
</dbReference>
<protein>
    <recommendedName>
        <fullName evidence="6">WD40 repeat-like protein</fullName>
    </recommendedName>
</protein>
<name>A0ABR0BC47_PURLI</name>
<keyword evidence="1 3" id="KW-0853">WD repeat</keyword>
<organism evidence="4 5">
    <name type="scientific">Purpureocillium lilacinum</name>
    <name type="common">Paecilomyces lilacinus</name>
    <dbReference type="NCBI Taxonomy" id="33203"/>
    <lineage>
        <taxon>Eukaryota</taxon>
        <taxon>Fungi</taxon>
        <taxon>Dikarya</taxon>
        <taxon>Ascomycota</taxon>
        <taxon>Pezizomycotina</taxon>
        <taxon>Sordariomycetes</taxon>
        <taxon>Hypocreomycetidae</taxon>
        <taxon>Hypocreales</taxon>
        <taxon>Ophiocordycipitaceae</taxon>
        <taxon>Purpureocillium</taxon>
    </lineage>
</organism>